<reference evidence="2 5" key="3">
    <citation type="submission" date="2018-07" db="EMBL/GenBank/DDBJ databases">
        <title>Leeuwenhoekiella genomics.</title>
        <authorList>
            <person name="Tahon G."/>
            <person name="Willems A."/>
        </authorList>
    </citation>
    <scope>NUCLEOTIDE SEQUENCE [LARGE SCALE GENOMIC DNA]</scope>
    <source>
        <strain evidence="2 5">LMG 24856</strain>
    </source>
</reference>
<evidence type="ECO:0000313" key="5">
    <source>
        <dbReference type="Proteomes" id="UP000290037"/>
    </source>
</evidence>
<proteinExistence type="predicted"/>
<dbReference type="EMBL" id="QOVN01000004">
    <property type="protein sequence ID" value="RXG28635.1"/>
    <property type="molecule type" value="Genomic_DNA"/>
</dbReference>
<dbReference type="Proteomes" id="UP000184240">
    <property type="component" value="Unassembled WGS sequence"/>
</dbReference>
<dbReference type="Gene3D" id="3.40.50.1820">
    <property type="entry name" value="alpha/beta hydrolase"/>
    <property type="match status" value="1"/>
</dbReference>
<dbReference type="Proteomes" id="UP000290037">
    <property type="component" value="Unassembled WGS sequence"/>
</dbReference>
<evidence type="ECO:0000313" key="4">
    <source>
        <dbReference type="Proteomes" id="UP000184240"/>
    </source>
</evidence>
<name>A0A1M5TK33_9FLAO</name>
<dbReference type="Pfam" id="PF12146">
    <property type="entry name" value="Hydrolase_4"/>
    <property type="match status" value="1"/>
</dbReference>
<feature type="domain" description="Serine aminopeptidase S33" evidence="1">
    <location>
        <begin position="31"/>
        <end position="280"/>
    </location>
</feature>
<reference evidence="4" key="2">
    <citation type="submission" date="2016-11" db="EMBL/GenBank/DDBJ databases">
        <authorList>
            <person name="Varghese N."/>
            <person name="Submissions S."/>
        </authorList>
    </citation>
    <scope>NUCLEOTIDE SEQUENCE [LARGE SCALE GENOMIC DNA]</scope>
    <source>
        <strain evidence="4">DSM 19859</strain>
    </source>
</reference>
<dbReference type="OrthoDB" id="9805123at2"/>
<organism evidence="3 4">
    <name type="scientific">Leeuwenhoekiella palythoae</name>
    <dbReference type="NCBI Taxonomy" id="573501"/>
    <lineage>
        <taxon>Bacteria</taxon>
        <taxon>Pseudomonadati</taxon>
        <taxon>Bacteroidota</taxon>
        <taxon>Flavobacteriia</taxon>
        <taxon>Flavobacteriales</taxon>
        <taxon>Flavobacteriaceae</taxon>
        <taxon>Leeuwenhoekiella</taxon>
    </lineage>
</organism>
<evidence type="ECO:0000313" key="3">
    <source>
        <dbReference type="EMBL" id="SHH51064.1"/>
    </source>
</evidence>
<dbReference type="InterPro" id="IPR022742">
    <property type="entry name" value="Hydrolase_4"/>
</dbReference>
<dbReference type="InterPro" id="IPR051411">
    <property type="entry name" value="Polyketide_trans_af380"/>
</dbReference>
<dbReference type="PANTHER" id="PTHR47751:SF1">
    <property type="entry name" value="SUPERFAMILY HYDROLASE, PUTATIVE (AFU_ORTHOLOGUE AFUA_2G16580)-RELATED"/>
    <property type="match status" value="1"/>
</dbReference>
<dbReference type="STRING" id="573501.SAMN04487999_0379"/>
<dbReference type="SUPFAM" id="SSF53474">
    <property type="entry name" value="alpha/beta-Hydrolases"/>
    <property type="match status" value="1"/>
</dbReference>
<dbReference type="EMBL" id="FQXT01000001">
    <property type="protein sequence ID" value="SHH51064.1"/>
    <property type="molecule type" value="Genomic_DNA"/>
</dbReference>
<dbReference type="PANTHER" id="PTHR47751">
    <property type="entry name" value="SUPERFAMILY HYDROLASE, PUTATIVE (AFU_ORTHOLOGUE AFUA_2G16580)-RELATED"/>
    <property type="match status" value="1"/>
</dbReference>
<reference evidence="3" key="1">
    <citation type="submission" date="2016-11" db="EMBL/GenBank/DDBJ databases">
        <authorList>
            <person name="Jaros S."/>
            <person name="Januszkiewicz K."/>
            <person name="Wedrychowicz H."/>
        </authorList>
    </citation>
    <scope>NUCLEOTIDE SEQUENCE [LARGE SCALE GENOMIC DNA]</scope>
    <source>
        <strain evidence="3">DSM 19859</strain>
    </source>
</reference>
<gene>
    <name evidence="2" type="ORF">DSM01_2096</name>
    <name evidence="3" type="ORF">SAMN04487999_0379</name>
</gene>
<dbReference type="InterPro" id="IPR029058">
    <property type="entry name" value="AB_hydrolase_fold"/>
</dbReference>
<protein>
    <recommendedName>
        <fullName evidence="1">Serine aminopeptidase S33 domain-containing protein</fullName>
    </recommendedName>
</protein>
<evidence type="ECO:0000259" key="1">
    <source>
        <dbReference type="Pfam" id="PF12146"/>
    </source>
</evidence>
<dbReference type="AlphaFoldDB" id="A0A1M5TK33"/>
<accession>A0A1M5TK33</accession>
<keyword evidence="5" id="KW-1185">Reference proteome</keyword>
<sequence length="301" mass="33602">MRKVKFKNRNWDTAANLHLPDNFNETLKYTAIVCVHPGSSVKEQTAGLYAQQLAQQGFIALAYDASFQGESGGEPRYLEDPAARVEDICYAVDYLTTLNFIDENRIGLLGICAGGGYASNAAMKERRIKAVATVVGTNASRAFREANFLETLKTVSIQRTTEAKGAEPMITQWTPNSDEEAKQMGMDEFDMLEAIDYYRTSRGNYPTSNNKLLFTSMSNLIMFDAFHFAEFLLTQPLLVIVGDKVGAFGSYRDGFELYNKAASKNKNIHVVKGASHYDLYDQPKATKEALDNLVPFFQENL</sequence>
<dbReference type="RefSeq" id="WP_072979754.1">
    <property type="nucleotide sequence ID" value="NZ_FQXT01000001.1"/>
</dbReference>
<dbReference type="Gene3D" id="1.10.10.800">
    <property type="match status" value="1"/>
</dbReference>
<evidence type="ECO:0000313" key="2">
    <source>
        <dbReference type="EMBL" id="RXG28635.1"/>
    </source>
</evidence>